<evidence type="ECO:0000256" key="5">
    <source>
        <dbReference type="RuleBase" id="RU003346"/>
    </source>
</evidence>
<dbReference type="Pfam" id="PF00083">
    <property type="entry name" value="Sugar_tr"/>
    <property type="match status" value="1"/>
</dbReference>
<evidence type="ECO:0000256" key="2">
    <source>
        <dbReference type="ARBA" id="ARBA00022692"/>
    </source>
</evidence>
<dbReference type="RefSeq" id="XP_002733383.2">
    <property type="nucleotide sequence ID" value="XM_002733337.2"/>
</dbReference>
<dbReference type="InterPro" id="IPR020846">
    <property type="entry name" value="MFS_dom"/>
</dbReference>
<comment type="subcellular location">
    <subcellularLocation>
        <location evidence="1">Membrane</location>
        <topology evidence="1">Multi-pass membrane protein</topology>
    </subcellularLocation>
</comment>
<dbReference type="NCBIfam" id="TIGR00879">
    <property type="entry name" value="SP"/>
    <property type="match status" value="1"/>
</dbReference>
<feature type="transmembrane region" description="Helical" evidence="6">
    <location>
        <begin position="120"/>
        <end position="142"/>
    </location>
</feature>
<feature type="transmembrane region" description="Helical" evidence="6">
    <location>
        <begin position="183"/>
        <end position="203"/>
    </location>
</feature>
<keyword evidence="8" id="KW-1185">Reference proteome</keyword>
<name>A0ABM0GMU1_SACKO</name>
<keyword evidence="2 6" id="KW-0812">Transmembrane</keyword>
<sequence>VYIAEVSTASLRGFLGAGFQVAVTVGILFAYVMGHLSYVWLALIGAMFPTLMIVLVVMMPETPRYLLSVNRRNDAIRTVAWLRGPHIDPDDECCNIESNLDQQETMAWSEFLKPSIYRPLVISLLLMVFQQFSGINAVMFYTQSIFEGAGFRNGAYAAVIVGAVQVVFTCVCAILMDKAGRKMLLILAGIGMTVSAGTFGLYYQLKTPSGNDLSGLSLSSMIVYIISFSLGWGAIPWLIMSEIFPSRARGAASGIATLVNWTCAFIVTLTFSDMMDSLTEQGTFWFFGGVCFVATLFVVIFVPETKGRTLEEIEARFGSRSPIVKSIVSERHPLQDSDVEDEETGKE</sequence>
<evidence type="ECO:0000256" key="4">
    <source>
        <dbReference type="ARBA" id="ARBA00023136"/>
    </source>
</evidence>
<evidence type="ECO:0000313" key="8">
    <source>
        <dbReference type="Proteomes" id="UP000694865"/>
    </source>
</evidence>
<dbReference type="PANTHER" id="PTHR48021">
    <property type="match status" value="1"/>
</dbReference>
<keyword evidence="4 6" id="KW-0472">Membrane</keyword>
<feature type="domain" description="Major facilitator superfamily (MFS) profile" evidence="7">
    <location>
        <begin position="1"/>
        <end position="306"/>
    </location>
</feature>
<protein>
    <submittedName>
        <fullName evidence="9">Solute carrier family 2, facilitated glucose transporter member 8-like</fullName>
    </submittedName>
</protein>
<dbReference type="Gene3D" id="1.20.1250.20">
    <property type="entry name" value="MFS general substrate transporter like domains"/>
    <property type="match status" value="1"/>
</dbReference>
<dbReference type="InterPro" id="IPR036259">
    <property type="entry name" value="MFS_trans_sf"/>
</dbReference>
<dbReference type="InterPro" id="IPR005828">
    <property type="entry name" value="MFS_sugar_transport-like"/>
</dbReference>
<feature type="non-terminal residue" evidence="9">
    <location>
        <position position="1"/>
    </location>
</feature>
<evidence type="ECO:0000256" key="6">
    <source>
        <dbReference type="SAM" id="Phobius"/>
    </source>
</evidence>
<dbReference type="InterPro" id="IPR050549">
    <property type="entry name" value="MFS_Trehalose_Transporter"/>
</dbReference>
<dbReference type="PANTHER" id="PTHR48021:SF1">
    <property type="entry name" value="GH07001P-RELATED"/>
    <property type="match status" value="1"/>
</dbReference>
<feature type="transmembrane region" description="Helical" evidence="6">
    <location>
        <begin position="251"/>
        <end position="271"/>
    </location>
</feature>
<feature type="transmembrane region" description="Helical" evidence="6">
    <location>
        <begin position="38"/>
        <end position="58"/>
    </location>
</feature>
<feature type="transmembrane region" description="Helical" evidence="6">
    <location>
        <begin position="283"/>
        <end position="302"/>
    </location>
</feature>
<organism evidence="8 9">
    <name type="scientific">Saccoglossus kowalevskii</name>
    <name type="common">Acorn worm</name>
    <dbReference type="NCBI Taxonomy" id="10224"/>
    <lineage>
        <taxon>Eukaryota</taxon>
        <taxon>Metazoa</taxon>
        <taxon>Hemichordata</taxon>
        <taxon>Enteropneusta</taxon>
        <taxon>Harrimaniidae</taxon>
        <taxon>Saccoglossus</taxon>
    </lineage>
</organism>
<accession>A0ABM0GMU1</accession>
<feature type="transmembrane region" description="Helical" evidence="6">
    <location>
        <begin position="215"/>
        <end position="239"/>
    </location>
</feature>
<dbReference type="GeneID" id="100376866"/>
<proteinExistence type="inferred from homology"/>
<evidence type="ECO:0000256" key="3">
    <source>
        <dbReference type="ARBA" id="ARBA00022989"/>
    </source>
</evidence>
<feature type="transmembrane region" description="Helical" evidence="6">
    <location>
        <begin position="12"/>
        <end position="32"/>
    </location>
</feature>
<keyword evidence="5" id="KW-0813">Transport</keyword>
<gene>
    <name evidence="9" type="primary">LOC100376866</name>
</gene>
<reference evidence="9" key="1">
    <citation type="submission" date="2025-08" db="UniProtKB">
        <authorList>
            <consortium name="RefSeq"/>
        </authorList>
    </citation>
    <scope>IDENTIFICATION</scope>
    <source>
        <tissue evidence="9">Testes</tissue>
    </source>
</reference>
<dbReference type="InterPro" id="IPR003663">
    <property type="entry name" value="Sugar/inositol_transpt"/>
</dbReference>
<evidence type="ECO:0000313" key="9">
    <source>
        <dbReference type="RefSeq" id="XP_002733383.2"/>
    </source>
</evidence>
<dbReference type="SUPFAM" id="SSF103473">
    <property type="entry name" value="MFS general substrate transporter"/>
    <property type="match status" value="1"/>
</dbReference>
<feature type="transmembrane region" description="Helical" evidence="6">
    <location>
        <begin position="154"/>
        <end position="176"/>
    </location>
</feature>
<dbReference type="Proteomes" id="UP000694865">
    <property type="component" value="Unplaced"/>
</dbReference>
<evidence type="ECO:0000256" key="1">
    <source>
        <dbReference type="ARBA" id="ARBA00004141"/>
    </source>
</evidence>
<keyword evidence="3 6" id="KW-1133">Transmembrane helix</keyword>
<evidence type="ECO:0000259" key="7">
    <source>
        <dbReference type="PROSITE" id="PS50850"/>
    </source>
</evidence>
<comment type="similarity">
    <text evidence="5">Belongs to the major facilitator superfamily. Sugar transporter (TC 2.A.1.1) family.</text>
</comment>
<dbReference type="PROSITE" id="PS50850">
    <property type="entry name" value="MFS"/>
    <property type="match status" value="1"/>
</dbReference>